<keyword evidence="7" id="KW-1185">Reference proteome</keyword>
<name>A0ABM0IX17_ECHTE</name>
<dbReference type="GeneID" id="101664671"/>
<dbReference type="InterPro" id="IPR052802">
    <property type="entry name" value="KNTC1"/>
</dbReference>
<dbReference type="Pfam" id="PF24516">
    <property type="entry name" value="ARM_KNTC1_2nd"/>
    <property type="match status" value="1"/>
</dbReference>
<evidence type="ECO:0000259" key="6">
    <source>
        <dbReference type="Pfam" id="PF24520"/>
    </source>
</evidence>
<feature type="region of interest" description="Disordered" evidence="1">
    <location>
        <begin position="1019"/>
        <end position="1055"/>
    </location>
</feature>
<protein>
    <submittedName>
        <fullName evidence="8">Kinetochore-associated protein 1</fullName>
    </submittedName>
</protein>
<evidence type="ECO:0000256" key="1">
    <source>
        <dbReference type="SAM" id="MobiDB-lite"/>
    </source>
</evidence>
<feature type="domain" description="KNTC1 N-terminal" evidence="3">
    <location>
        <begin position="18"/>
        <end position="392"/>
    </location>
</feature>
<accession>A0ABM0IX17</accession>
<evidence type="ECO:0000259" key="3">
    <source>
        <dbReference type="Pfam" id="PF24506"/>
    </source>
</evidence>
<feature type="domain" description="KNTC1 third ARM-repeats" evidence="4">
    <location>
        <begin position="1328"/>
        <end position="1537"/>
    </location>
</feature>
<dbReference type="RefSeq" id="XP_004709778.1">
    <property type="nucleotide sequence ID" value="XM_004709721.2"/>
</dbReference>
<gene>
    <name evidence="8" type="primary">KNTC1</name>
</gene>
<feature type="domain" description="RZZ complex subunit KNTC1/ROD C-terminal" evidence="2">
    <location>
        <begin position="1583"/>
        <end position="2131"/>
    </location>
</feature>
<evidence type="ECO:0000259" key="4">
    <source>
        <dbReference type="Pfam" id="PF24515"/>
    </source>
</evidence>
<evidence type="ECO:0000259" key="2">
    <source>
        <dbReference type="Pfam" id="PF10493"/>
    </source>
</evidence>
<dbReference type="InterPro" id="IPR055405">
    <property type="entry name" value="ARM_KNTC1_3rd"/>
</dbReference>
<evidence type="ECO:0000313" key="8">
    <source>
        <dbReference type="RefSeq" id="XP_004709778.1"/>
    </source>
</evidence>
<feature type="domain" description="KNTC1 second ARM-repeats" evidence="5">
    <location>
        <begin position="752"/>
        <end position="916"/>
    </location>
</feature>
<dbReference type="Pfam" id="PF24506">
    <property type="entry name" value="KNTC1_N"/>
    <property type="match status" value="1"/>
</dbReference>
<dbReference type="PANTHER" id="PTHR15688">
    <property type="entry name" value="KINETOCHORE-ASSOCIATED PROTEIN 1"/>
    <property type="match status" value="1"/>
</dbReference>
<organism evidence="7 8">
    <name type="scientific">Echinops telfairi</name>
    <name type="common">Lesser hedgehog tenrec</name>
    <dbReference type="NCBI Taxonomy" id="9371"/>
    <lineage>
        <taxon>Eukaryota</taxon>
        <taxon>Metazoa</taxon>
        <taxon>Chordata</taxon>
        <taxon>Craniata</taxon>
        <taxon>Vertebrata</taxon>
        <taxon>Euteleostomi</taxon>
        <taxon>Mammalia</taxon>
        <taxon>Eutheria</taxon>
        <taxon>Afrotheria</taxon>
        <taxon>Tenrecidae</taxon>
        <taxon>Tenrecinae</taxon>
        <taxon>Echinops</taxon>
    </lineage>
</organism>
<dbReference type="InterPro" id="IPR055402">
    <property type="entry name" value="KNTC1_N"/>
</dbReference>
<dbReference type="PANTHER" id="PTHR15688:SF1">
    <property type="entry name" value="KINETOCHORE-ASSOCIATED PROTEIN 1"/>
    <property type="match status" value="1"/>
</dbReference>
<dbReference type="Pfam" id="PF24515">
    <property type="entry name" value="ARM_KNTC1_3rd"/>
    <property type="match status" value="1"/>
</dbReference>
<dbReference type="Pfam" id="PF24520">
    <property type="entry name" value="ARM_KNTC1_1st"/>
    <property type="match status" value="1"/>
</dbReference>
<proteinExistence type="predicted"/>
<feature type="domain" description="KNTC1 first ARM-repeats" evidence="6">
    <location>
        <begin position="401"/>
        <end position="645"/>
    </location>
</feature>
<evidence type="ECO:0000259" key="5">
    <source>
        <dbReference type="Pfam" id="PF24516"/>
    </source>
</evidence>
<dbReference type="InterPro" id="IPR019527">
    <property type="entry name" value="RZZ-complex_KNTC1/ROD_C"/>
</dbReference>
<reference evidence="8" key="1">
    <citation type="submission" date="2025-08" db="UniProtKB">
        <authorList>
            <consortium name="RefSeq"/>
        </authorList>
    </citation>
    <scope>IDENTIFICATION</scope>
</reference>
<sequence>MWNDIELLTSDDTGSGYLSVDSRKEHGTALYQVDLLVKISSEKASLNPKIQACGLSDGFIIVADQSVILLDSICRSLQLHLIFDTQVDVVGLCPEGQFLLVGERNGNLHLIHVTSKQTLLTNAFVRKTDDDNECAYRRLIIEKDGASEGTYYMLLLTKTGFFYITNLQLAKIQQAIENVDFNTAKKLQGQIKPRFISTENYHTLSCLNLVVGDVTSEVPVIIGGTGNCALTRWALDPSKKELVKNLIDSEIIKGAKKLQLINNLLFILDTQNVLSLWDIHSLTPVWNWPALHVEDFLLTTEAESPSSVTCQGITNLKLIALTATATKQMKNLTVYTLPTMEVLYSLEVSSVSSLVQTGISADTIYFLEGICTSDPRLAENSASVLVLRCLTEALPENRLSRLLHKHRFAEAENFAIQFGLDVELVYKVKSNDILEKLALSSAGPGEWTEWQTLVEEAKVNLHKIQDDEFVVNYCLKAQWITYQTTQEMLTYAKTRLLKKEDGFAAHSDGLKEVLKAHAKLTTFYGAFGPEKFSGSSWIEFLKNEDDLKDIFIQLREGNLVCAQYLWLRHRANFESKFSVKMLENLLNSISTPVSLQNLCLWFKNDIIPFVQKTVPEGQKILAKWLEQASRNLELTDKANWPENGLQLAEVFFTADKPDEMGLVASWHWISSKDYQNTEEVCQLRTLVSNLQELITLHRKYNCKLALSDFEKENTTTIVFRMFDKVLAPELIPSTLEKFIRVYMSEHDLQEEELLLLYIEDLVERCSSKSTSLFETAWEAKAMAVIGCLSDTDLIFDAVLKIMYAAVVPWSVAVEQLVKQHLEMDHPKVKLLQESYKLMEMKKLLRGYGIRELNILNKDIMRVVRYILKQDVPSSLEDALKVAQAYMLPEDEIYSLRMIDLIDRGQGEECLLVLRSLPPAKADRTAERVVIWSRLALQEEPDGSEEDKAWRMCVAKTSADLLKVLCDIRKDNLPKKDECEEDLSLFKSAANLQENFGAFLRFEDYSSRSLVADLHEQHIRAQEAAQARQQQPQPLRRPPEPTAAGTQSRRPDSKLHRQALALQVSEQELEAELTLRALNNGKVQTALKKCRDAFTYHCNTSSGKLLFLTVQKLCHMLANDVPMVVPEGMNLPSEIHMLACQAATICSPDFLLDALELCKYTLTAVELSRQCQMDDCGILTKASFGTHKDPYEEWSYSDFFSEDGIVLEQQMVLPVIYELISSLVPLTESKRHPLDSASLPYCSSNQGDCLVLPVISSISALLQNLQESSQWELALRFVTSSFGTCLQHMMSNFMNDSLSEKMFGEATLVKSRSIVLELKERAVKFIRGNAVTLLNKIFNCRLVDLDLALGYCTLLPQKEVFEHLWKLIDNAWQNYDKILAIAQVGSELARLYQQREMELKFCELCTDAQWGVRLSRLGISFQPAFRQHFLTKKDLIKALVENMDMDTSLLLEYCRTFQLNCDAALQLFIETLLHQTSVSQGQGDAPAELTEQRHPKILAKAIEMVPLLTSMKDLVISLSGILHKLDPYDYEMIDVVLKVIERADEKITNININQALSLLKHLTSYRRISPPVDLEYQYMLEHVITLPPAAQNRLPFHLIFFGTAQNFWKILSTELSEESFPTLLLISKLMKFSLDTLYVSTAKHVFEKKLKPKLLKLSQAKFSTLMTKEVAKVTQTIESYLLSIVNPEWAVAIAISIAQDIPEGAFKMSSLKFCLYLAERWLQNIPSQDDTRDKAEALLKKLHVQYRRSGTEAVLIAHKLNSAEYLRSIGKPAHLIVSLYEHPSISQRIQTSAGQHFPDIHAAAKEIAEVNELNLEKVWDVLLEKWLCPTTKPGETSPELFELQEDDALPRVLYLLLSRPLDYSSRMLFVFATSATTTLGARQLTFAHRTRALQCLLYLADKQTVESLFKKPMEDVKSYLKCITFLASFETLNIPITYELFCNSPKEGMIKGLWKNHNHEPMAVRLVSELCLEYRVYDLQLWNGLLQKLLAFNMIPYLRKVLTVISSIHSLWQVPYFSKAWQRVIQIPLLSASCPLSPSQLSDCRESLIAALECPVSGDLDMLAVARQYAQLELPAFALACLMLMPHSEKRHQQIQTFLGSCDLHITLQQLEAYMSTGQLAGFSHQVRSLVLNDIINKKEFGVLAKTKYFEVLKMHTMNTNNVTELVNYLAKELSADEASVFITEYSKHCGRPVHASAAPCEMLQMFLSGS</sequence>
<dbReference type="Proteomes" id="UP000694863">
    <property type="component" value="Unplaced"/>
</dbReference>
<dbReference type="Pfam" id="PF10493">
    <property type="entry name" value="Rod_C"/>
    <property type="match status" value="1"/>
</dbReference>
<evidence type="ECO:0000313" key="7">
    <source>
        <dbReference type="Proteomes" id="UP000694863"/>
    </source>
</evidence>
<dbReference type="InterPro" id="IPR055404">
    <property type="entry name" value="ARM_KNTC1_2nd"/>
</dbReference>
<dbReference type="InterPro" id="IPR055403">
    <property type="entry name" value="ARM_KNTC1_1st"/>
</dbReference>
<feature type="compositionally biased region" description="Low complexity" evidence="1">
    <location>
        <begin position="1021"/>
        <end position="1033"/>
    </location>
</feature>